<gene>
    <name evidence="4" type="ORF">BGZ99_007908</name>
</gene>
<dbReference type="SUPFAM" id="SSF49879">
    <property type="entry name" value="SMAD/FHA domain"/>
    <property type="match status" value="1"/>
</dbReference>
<evidence type="ECO:0000313" key="4">
    <source>
        <dbReference type="EMBL" id="KAG0327313.1"/>
    </source>
</evidence>
<feature type="compositionally biased region" description="Basic and acidic residues" evidence="1">
    <location>
        <begin position="374"/>
        <end position="385"/>
    </location>
</feature>
<keyword evidence="2" id="KW-0812">Transmembrane</keyword>
<dbReference type="CDD" id="cd00060">
    <property type="entry name" value="FHA"/>
    <property type="match status" value="1"/>
</dbReference>
<feature type="compositionally biased region" description="Acidic residues" evidence="1">
    <location>
        <begin position="235"/>
        <end position="249"/>
    </location>
</feature>
<keyword evidence="2" id="KW-1133">Transmembrane helix</keyword>
<evidence type="ECO:0000259" key="3">
    <source>
        <dbReference type="PROSITE" id="PS50006"/>
    </source>
</evidence>
<proteinExistence type="predicted"/>
<dbReference type="AlphaFoldDB" id="A0A9P6UZ72"/>
<dbReference type="OrthoDB" id="687730at2759"/>
<sequence>MTIASYSAPDTSMLFRPAHGAESGDDHQYHSHGSRSRYAQLELQYEPPQLSDQDEYQSMSPDKVNDHQRFEQEYQGEDQIQLPRDPPLIQLDIRQLTTPTEADEPHTFASRRFVFGKKARLVLGRAPSCGSHTKARMRQNIDDQAEAVNGVDDGLFANQVISRTHAIVYEHNGDLILEDGNSTHGTYVNDKKVQRCVLNDRDRVRLGRYVVRREVPYTPLEFIARIDRDNQSLSEDSDDSVEEVLEEPLEGASKESFEEILEDPFEEISEELLEEVLDEPLEKLLDESLDESLEEPLEEPLEEVLEELSEEVSEEPLEELFEETQEETLEEISKEHLDADFEQQSEQIQDLKETESPKETQQPEQVLNAQYPEDFLRSKQEHSEAHTVQPPEPQQEEFSNDILQKPSVIAVDSTETFATSANWSVKPILETRIPENGTTKRKRQEDESDRAASDQRTKRTALVAAALAGVVVGSVGTVLTLANM</sequence>
<feature type="compositionally biased region" description="Polar residues" evidence="1">
    <location>
        <begin position="1"/>
        <end position="10"/>
    </location>
</feature>
<feature type="compositionally biased region" description="Basic and acidic residues" evidence="1">
    <location>
        <begin position="349"/>
        <end position="358"/>
    </location>
</feature>
<feature type="compositionally biased region" description="Polar residues" evidence="1">
    <location>
        <begin position="359"/>
        <end position="368"/>
    </location>
</feature>
<organism evidence="4 5">
    <name type="scientific">Dissophora globulifera</name>
    <dbReference type="NCBI Taxonomy" id="979702"/>
    <lineage>
        <taxon>Eukaryota</taxon>
        <taxon>Fungi</taxon>
        <taxon>Fungi incertae sedis</taxon>
        <taxon>Mucoromycota</taxon>
        <taxon>Mortierellomycotina</taxon>
        <taxon>Mortierellomycetes</taxon>
        <taxon>Mortierellales</taxon>
        <taxon>Mortierellaceae</taxon>
        <taxon>Dissophora</taxon>
    </lineage>
</organism>
<feature type="region of interest" description="Disordered" evidence="1">
    <location>
        <begin position="45"/>
        <end position="64"/>
    </location>
</feature>
<dbReference type="InterPro" id="IPR000253">
    <property type="entry name" value="FHA_dom"/>
</dbReference>
<feature type="region of interest" description="Disordered" evidence="1">
    <location>
        <begin position="1"/>
        <end position="39"/>
    </location>
</feature>
<accession>A0A9P6UZ72</accession>
<evidence type="ECO:0000256" key="2">
    <source>
        <dbReference type="SAM" id="Phobius"/>
    </source>
</evidence>
<dbReference type="SMART" id="SM00240">
    <property type="entry name" value="FHA"/>
    <property type="match status" value="1"/>
</dbReference>
<dbReference type="Pfam" id="PF00498">
    <property type="entry name" value="FHA"/>
    <property type="match status" value="1"/>
</dbReference>
<protein>
    <recommendedName>
        <fullName evidence="3">FHA domain-containing protein</fullName>
    </recommendedName>
</protein>
<evidence type="ECO:0000256" key="1">
    <source>
        <dbReference type="SAM" id="MobiDB-lite"/>
    </source>
</evidence>
<feature type="region of interest" description="Disordered" evidence="1">
    <location>
        <begin position="231"/>
        <end position="254"/>
    </location>
</feature>
<dbReference type="PROSITE" id="PS50006">
    <property type="entry name" value="FHA_DOMAIN"/>
    <property type="match status" value="1"/>
</dbReference>
<reference evidence="4" key="1">
    <citation type="journal article" date="2020" name="Fungal Divers.">
        <title>Resolving the Mortierellaceae phylogeny through synthesis of multi-gene phylogenetics and phylogenomics.</title>
        <authorList>
            <person name="Vandepol N."/>
            <person name="Liber J."/>
            <person name="Desiro A."/>
            <person name="Na H."/>
            <person name="Kennedy M."/>
            <person name="Barry K."/>
            <person name="Grigoriev I.V."/>
            <person name="Miller A.N."/>
            <person name="O'Donnell K."/>
            <person name="Stajich J.E."/>
            <person name="Bonito G."/>
        </authorList>
    </citation>
    <scope>NUCLEOTIDE SEQUENCE</scope>
    <source>
        <strain evidence="4">REB-010B</strain>
    </source>
</reference>
<feature type="compositionally biased region" description="Acidic residues" evidence="1">
    <location>
        <begin position="287"/>
        <end position="330"/>
    </location>
</feature>
<dbReference type="Proteomes" id="UP000738325">
    <property type="component" value="Unassembled WGS sequence"/>
</dbReference>
<feature type="compositionally biased region" description="Basic and acidic residues" evidence="1">
    <location>
        <begin position="443"/>
        <end position="457"/>
    </location>
</feature>
<keyword evidence="5" id="KW-1185">Reference proteome</keyword>
<dbReference type="Gene3D" id="2.60.200.20">
    <property type="match status" value="1"/>
</dbReference>
<dbReference type="InterPro" id="IPR008984">
    <property type="entry name" value="SMAD_FHA_dom_sf"/>
</dbReference>
<keyword evidence="2" id="KW-0472">Membrane</keyword>
<comment type="caution">
    <text evidence="4">The sequence shown here is derived from an EMBL/GenBank/DDBJ whole genome shotgun (WGS) entry which is preliminary data.</text>
</comment>
<dbReference type="EMBL" id="JAAAIP010000059">
    <property type="protein sequence ID" value="KAG0327313.1"/>
    <property type="molecule type" value="Genomic_DNA"/>
</dbReference>
<feature type="region of interest" description="Disordered" evidence="1">
    <location>
        <begin position="420"/>
        <end position="457"/>
    </location>
</feature>
<feature type="region of interest" description="Disordered" evidence="1">
    <location>
        <begin position="287"/>
        <end position="406"/>
    </location>
</feature>
<evidence type="ECO:0000313" key="5">
    <source>
        <dbReference type="Proteomes" id="UP000738325"/>
    </source>
</evidence>
<feature type="domain" description="FHA" evidence="3">
    <location>
        <begin position="121"/>
        <end position="193"/>
    </location>
</feature>
<feature type="transmembrane region" description="Helical" evidence="2">
    <location>
        <begin position="461"/>
        <end position="482"/>
    </location>
</feature>
<name>A0A9P6UZ72_9FUNG</name>